<evidence type="ECO:0000256" key="6">
    <source>
        <dbReference type="SAM" id="MobiDB-lite"/>
    </source>
</evidence>
<evidence type="ECO:0000313" key="8">
    <source>
        <dbReference type="Proteomes" id="UP000054481"/>
    </source>
</evidence>
<dbReference type="GO" id="GO:0005634">
    <property type="term" value="C:nucleus"/>
    <property type="evidence" value="ECO:0007669"/>
    <property type="project" value="UniProtKB-SubCell"/>
</dbReference>
<feature type="compositionally biased region" description="Polar residues" evidence="6">
    <location>
        <begin position="19"/>
        <end position="28"/>
    </location>
</feature>
<feature type="region of interest" description="Disordered" evidence="6">
    <location>
        <begin position="108"/>
        <end position="147"/>
    </location>
</feature>
<evidence type="ECO:0000256" key="3">
    <source>
        <dbReference type="ARBA" id="ARBA00022771"/>
    </source>
</evidence>
<dbReference type="EMBL" id="KQ030887">
    <property type="protein sequence ID" value="KJZ68466.1"/>
    <property type="molecule type" value="Genomic_DNA"/>
</dbReference>
<keyword evidence="5" id="KW-0539">Nucleus</keyword>
<dbReference type="SUPFAM" id="SSF53098">
    <property type="entry name" value="Ribonuclease H-like"/>
    <property type="match status" value="1"/>
</dbReference>
<gene>
    <name evidence="7" type="ORF">HIM_12142</name>
</gene>
<reference evidence="7 8" key="1">
    <citation type="journal article" date="2014" name="Genome Biol. Evol.">
        <title>Comparative genomics and transcriptomics analyses reveal divergent lifestyle features of nematode endoparasitic fungus Hirsutella minnesotensis.</title>
        <authorList>
            <person name="Lai Y."/>
            <person name="Liu K."/>
            <person name="Zhang X."/>
            <person name="Zhang X."/>
            <person name="Li K."/>
            <person name="Wang N."/>
            <person name="Shu C."/>
            <person name="Wu Y."/>
            <person name="Wang C."/>
            <person name="Bushley K.E."/>
            <person name="Xiang M."/>
            <person name="Liu X."/>
        </authorList>
    </citation>
    <scope>NUCLEOTIDE SEQUENCE [LARGE SCALE GENOMIC DNA]</scope>
    <source>
        <strain evidence="7 8">3608</strain>
    </source>
</reference>
<sequence length="385" mass="42359">MDRKPASPPAPATPGKVQKQASSSQQPMDTAPCKVSGIKDGTGALACNDGGGKPFLAGKSGLDCSRFFDAKQIEECKGSQVFCEEDFQSGGYSDSAACLADRQRRPDAKQAAKPVANSVLATKPGAKPAKPAPGAKKDGTAAAKPASSGRKTIIFNFFNSNNRKAPLDARKIIQEDGGQFSTCTSDVKPRCSANVAAFFRFDRSRSGPHSLHRPIINLVVKALLFGEGVSAWEKRVLEALEEQRPALWSVKGVVGKLHNLVSYINRNDARREVLRVRMRVTKTSDGKLFVGVLLKDSGIRWNATYYMIERALKCRPAIEQWKSPDQDDKHRNDFLTEADWHELELFYTLLQPIERLTKRLQGRADTGKGMKKKSVGQGRSSRRRR</sequence>
<organism evidence="7 8">
    <name type="scientific">Hirsutella minnesotensis 3608</name>
    <dbReference type="NCBI Taxonomy" id="1043627"/>
    <lineage>
        <taxon>Eukaryota</taxon>
        <taxon>Fungi</taxon>
        <taxon>Dikarya</taxon>
        <taxon>Ascomycota</taxon>
        <taxon>Pezizomycotina</taxon>
        <taxon>Sordariomycetes</taxon>
        <taxon>Hypocreomycetidae</taxon>
        <taxon>Hypocreales</taxon>
        <taxon>Ophiocordycipitaceae</taxon>
        <taxon>Hirsutella</taxon>
    </lineage>
</organism>
<feature type="compositionally biased region" description="Basic residues" evidence="6">
    <location>
        <begin position="369"/>
        <end position="385"/>
    </location>
</feature>
<feature type="compositionally biased region" description="Pro residues" evidence="6">
    <location>
        <begin position="1"/>
        <end position="12"/>
    </location>
</feature>
<dbReference type="Proteomes" id="UP000054481">
    <property type="component" value="Unassembled WGS sequence"/>
</dbReference>
<feature type="region of interest" description="Disordered" evidence="6">
    <location>
        <begin position="1"/>
        <end position="35"/>
    </location>
</feature>
<protein>
    <submittedName>
        <fullName evidence="7">Uncharacterized protein</fullName>
    </submittedName>
</protein>
<dbReference type="PANTHER" id="PTHR46481:SF10">
    <property type="entry name" value="ZINC FINGER BED DOMAIN-CONTAINING PROTEIN 39"/>
    <property type="match status" value="1"/>
</dbReference>
<dbReference type="InterPro" id="IPR012337">
    <property type="entry name" value="RNaseH-like_sf"/>
</dbReference>
<keyword evidence="4" id="KW-0862">Zinc</keyword>
<dbReference type="AlphaFoldDB" id="A0A0F7ZF38"/>
<keyword evidence="2" id="KW-0479">Metal-binding</keyword>
<feature type="compositionally biased region" description="Low complexity" evidence="6">
    <location>
        <begin position="121"/>
        <end position="146"/>
    </location>
</feature>
<proteinExistence type="predicted"/>
<evidence type="ECO:0000256" key="5">
    <source>
        <dbReference type="ARBA" id="ARBA00023242"/>
    </source>
</evidence>
<comment type="subcellular location">
    <subcellularLocation>
        <location evidence="1">Nucleus</location>
    </subcellularLocation>
</comment>
<dbReference type="GO" id="GO:0008270">
    <property type="term" value="F:zinc ion binding"/>
    <property type="evidence" value="ECO:0007669"/>
    <property type="project" value="UniProtKB-KW"/>
</dbReference>
<evidence type="ECO:0000256" key="4">
    <source>
        <dbReference type="ARBA" id="ARBA00022833"/>
    </source>
</evidence>
<keyword evidence="8" id="KW-1185">Reference proteome</keyword>
<evidence type="ECO:0000256" key="2">
    <source>
        <dbReference type="ARBA" id="ARBA00022723"/>
    </source>
</evidence>
<dbReference type="OrthoDB" id="1607513at2759"/>
<accession>A0A0F7ZF38</accession>
<evidence type="ECO:0000313" key="7">
    <source>
        <dbReference type="EMBL" id="KJZ68466.1"/>
    </source>
</evidence>
<dbReference type="PANTHER" id="PTHR46481">
    <property type="entry name" value="ZINC FINGER BED DOMAIN-CONTAINING PROTEIN 4"/>
    <property type="match status" value="1"/>
</dbReference>
<evidence type="ECO:0000256" key="1">
    <source>
        <dbReference type="ARBA" id="ARBA00004123"/>
    </source>
</evidence>
<name>A0A0F7ZF38_9HYPO</name>
<keyword evidence="3" id="KW-0863">Zinc-finger</keyword>
<feature type="region of interest" description="Disordered" evidence="6">
    <location>
        <begin position="360"/>
        <end position="385"/>
    </location>
</feature>
<dbReference type="InterPro" id="IPR052035">
    <property type="entry name" value="ZnF_BED_domain_contain"/>
</dbReference>